<organism evidence="5 6">
    <name type="scientific">Candidatus Roizmanbacteria bacterium RIFCSPHIGHO2_12_FULL_44_10</name>
    <dbReference type="NCBI Taxonomy" id="1802054"/>
    <lineage>
        <taxon>Bacteria</taxon>
        <taxon>Candidatus Roizmaniibacteriota</taxon>
    </lineage>
</organism>
<gene>
    <name evidence="5" type="ORF">A3F34_02775</name>
</gene>
<comment type="similarity">
    <text evidence="1">Belongs to the HMG-CoA reductase family.</text>
</comment>
<dbReference type="CDD" id="cd00643">
    <property type="entry name" value="HMG-CoA_reductase_classI"/>
    <property type="match status" value="1"/>
</dbReference>
<dbReference type="GO" id="GO:0016126">
    <property type="term" value="P:sterol biosynthetic process"/>
    <property type="evidence" value="ECO:0007669"/>
    <property type="project" value="TreeGrafter"/>
</dbReference>
<evidence type="ECO:0000256" key="3">
    <source>
        <dbReference type="ARBA" id="ARBA00022857"/>
    </source>
</evidence>
<name>A0A1F7I7S5_9BACT</name>
<evidence type="ECO:0000256" key="2">
    <source>
        <dbReference type="ARBA" id="ARBA00012999"/>
    </source>
</evidence>
<keyword evidence="3" id="KW-0521">NADP</keyword>
<dbReference type="Gene3D" id="3.90.770.10">
    <property type="entry name" value="3-hydroxy-3-methylglutaryl-coenzyme A Reductase, Chain A, domain 2"/>
    <property type="match status" value="1"/>
</dbReference>
<reference evidence="5 6" key="1">
    <citation type="journal article" date="2016" name="Nat. Commun.">
        <title>Thousands of microbial genomes shed light on interconnected biogeochemical processes in an aquifer system.</title>
        <authorList>
            <person name="Anantharaman K."/>
            <person name="Brown C.T."/>
            <person name="Hug L.A."/>
            <person name="Sharon I."/>
            <person name="Castelle C.J."/>
            <person name="Probst A.J."/>
            <person name="Thomas B.C."/>
            <person name="Singh A."/>
            <person name="Wilkins M.J."/>
            <person name="Karaoz U."/>
            <person name="Brodie E.L."/>
            <person name="Williams K.H."/>
            <person name="Hubbard S.S."/>
            <person name="Banfield J.F."/>
        </authorList>
    </citation>
    <scope>NUCLEOTIDE SEQUENCE [LARGE SCALE GENOMIC DNA]</scope>
</reference>
<dbReference type="GO" id="GO:0015936">
    <property type="term" value="P:coenzyme A metabolic process"/>
    <property type="evidence" value="ECO:0007669"/>
    <property type="project" value="InterPro"/>
</dbReference>
<dbReference type="PANTHER" id="PTHR10572">
    <property type="entry name" value="3-HYDROXY-3-METHYLGLUTARYL-COENZYME A REDUCTASE"/>
    <property type="match status" value="1"/>
</dbReference>
<dbReference type="SUPFAM" id="SSF56542">
    <property type="entry name" value="Substrate-binding domain of HMG-CoA reductase"/>
    <property type="match status" value="1"/>
</dbReference>
<dbReference type="InterPro" id="IPR009029">
    <property type="entry name" value="HMG_CoA_Rdtase_sub-bd_dom_sf"/>
</dbReference>
<dbReference type="PANTHER" id="PTHR10572:SF24">
    <property type="entry name" value="3-HYDROXY-3-METHYLGLUTARYL-COENZYME A REDUCTASE"/>
    <property type="match status" value="1"/>
</dbReference>
<protein>
    <recommendedName>
        <fullName evidence="2">hydroxymethylglutaryl-CoA reductase (NADPH)</fullName>
        <ecNumber evidence="2">1.1.1.34</ecNumber>
    </recommendedName>
</protein>
<dbReference type="PROSITE" id="PS00318">
    <property type="entry name" value="HMG_COA_REDUCTASE_2"/>
    <property type="match status" value="1"/>
</dbReference>
<dbReference type="InterPro" id="IPR023074">
    <property type="entry name" value="HMG_CoA_Rdtase_cat_sf"/>
</dbReference>
<accession>A0A1F7I7S5</accession>
<evidence type="ECO:0000313" key="6">
    <source>
        <dbReference type="Proteomes" id="UP000179024"/>
    </source>
</evidence>
<dbReference type="PRINTS" id="PR00071">
    <property type="entry name" value="HMGCOARDTASE"/>
</dbReference>
<dbReference type="InterPro" id="IPR004554">
    <property type="entry name" value="HMG_CoA_Rdtase_eu_arc"/>
</dbReference>
<sequence>MKKLSELKNNQERREHLEKILKISLENTGAVMVDEEKMVHCENLVGAVSVPLGVAGPLKIAGEYTDGEYYLPLATTEGALVASVNRGCKAIRESGGANVYSYSVGVTRGPAFDVKSIAGNRKMFKWLKANEKEIAQVTQSTSKHLTYKKMVIKSSASYVFIRFYFDTDNAMGMNMATIATEAAVRLIVKETGFRCLSVAGNFDIDKKPAWINFIENRGKKVWSEVIIPKKILREVLKVDAQTLFDCWLAKCMIGSAMSGSLGFNAHFANNIAAIYIATGQDPAHVVEGSMGITTTKVLPNGDLYASVYLPAVLVGIVGGGTKLKTQQESLSMIGVKSSLALAEVIGGAVLAGEISLLASQAEGSLGKAHQKLGR</sequence>
<dbReference type="AlphaFoldDB" id="A0A1F7I7S5"/>
<keyword evidence="4" id="KW-0560">Oxidoreductase</keyword>
<evidence type="ECO:0000256" key="4">
    <source>
        <dbReference type="ARBA" id="ARBA00023002"/>
    </source>
</evidence>
<dbReference type="EMBL" id="MGAE01000019">
    <property type="protein sequence ID" value="OGK39408.1"/>
    <property type="molecule type" value="Genomic_DNA"/>
</dbReference>
<dbReference type="InterPro" id="IPR009023">
    <property type="entry name" value="HMG_CoA_Rdtase_NAD(P)-bd_sf"/>
</dbReference>
<evidence type="ECO:0000313" key="5">
    <source>
        <dbReference type="EMBL" id="OGK39408.1"/>
    </source>
</evidence>
<comment type="caution">
    <text evidence="5">The sequence shown here is derived from an EMBL/GenBank/DDBJ whole genome shotgun (WGS) entry which is preliminary data.</text>
</comment>
<dbReference type="PROSITE" id="PS50065">
    <property type="entry name" value="HMG_COA_REDUCTASE_4"/>
    <property type="match status" value="1"/>
</dbReference>
<proteinExistence type="inferred from homology"/>
<dbReference type="Pfam" id="PF00368">
    <property type="entry name" value="HMG-CoA_red"/>
    <property type="match status" value="1"/>
</dbReference>
<dbReference type="GO" id="GO:0008299">
    <property type="term" value="P:isoprenoid biosynthetic process"/>
    <property type="evidence" value="ECO:0007669"/>
    <property type="project" value="InterPro"/>
</dbReference>
<dbReference type="GO" id="GO:0004420">
    <property type="term" value="F:hydroxymethylglutaryl-CoA reductase (NADPH) activity"/>
    <property type="evidence" value="ECO:0007669"/>
    <property type="project" value="UniProtKB-EC"/>
</dbReference>
<dbReference type="Proteomes" id="UP000179024">
    <property type="component" value="Unassembled WGS sequence"/>
</dbReference>
<dbReference type="InterPro" id="IPR002202">
    <property type="entry name" value="HMG_CoA_Rdtase"/>
</dbReference>
<dbReference type="EC" id="1.1.1.34" evidence="2"/>
<dbReference type="SUPFAM" id="SSF55035">
    <property type="entry name" value="NAD-binding domain of HMG-CoA reductase"/>
    <property type="match status" value="1"/>
</dbReference>
<evidence type="ECO:0000256" key="1">
    <source>
        <dbReference type="ARBA" id="ARBA00007661"/>
    </source>
</evidence>
<dbReference type="Gene3D" id="3.30.70.420">
    <property type="entry name" value="Hydroxymethylglutaryl-CoA reductase, class I/II, NAD/NADP-binding domain"/>
    <property type="match status" value="1"/>
</dbReference>
<dbReference type="InterPro" id="IPR023076">
    <property type="entry name" value="HMG_CoA_Rdtase_CS"/>
</dbReference>